<proteinExistence type="predicted"/>
<reference evidence="1 4" key="2">
    <citation type="submission" date="2016-01" db="EMBL/GenBank/DDBJ databases">
        <authorList>
            <person name="Oliw E.H."/>
        </authorList>
    </citation>
    <scope>NUCLEOTIDE SEQUENCE [LARGE SCALE GENOMIC DNA]</scope>
    <source>
        <strain evidence="1 4">MDcuke</strain>
    </source>
</reference>
<dbReference type="STRING" id="65700.SY86_14500"/>
<evidence type="ECO:0000313" key="1">
    <source>
        <dbReference type="EMBL" id="AXF74895.1"/>
    </source>
</evidence>
<dbReference type="AlphaFoldDB" id="A0A0M2KAG0"/>
<dbReference type="PATRIC" id="fig|65700.7.peg.3633"/>
<accession>A0A0M2KAG0</accession>
<evidence type="ECO:0000313" key="4">
    <source>
        <dbReference type="Proteomes" id="UP000264980"/>
    </source>
</evidence>
<name>A0A0M2KAG0_9GAMM</name>
<evidence type="ECO:0000313" key="3">
    <source>
        <dbReference type="Proteomes" id="UP000033924"/>
    </source>
</evidence>
<protein>
    <submittedName>
        <fullName evidence="2">Uncharacterized protein</fullName>
    </submittedName>
</protein>
<dbReference type="Proteomes" id="UP000033924">
    <property type="component" value="Unassembled WGS sequence"/>
</dbReference>
<sequence>MGKKWHENGQTKPFDKPVMATRTQTFGFCNVFHQEVRPVARHNKASTVPLRPALSRWLACVAVYMVARMRHILSIVRLFL</sequence>
<evidence type="ECO:0000313" key="2">
    <source>
        <dbReference type="EMBL" id="KKF36380.1"/>
    </source>
</evidence>
<keyword evidence="3" id="KW-1185">Reference proteome</keyword>
<dbReference type="EMBL" id="JXNU01000003">
    <property type="protein sequence ID" value="KKF36380.1"/>
    <property type="molecule type" value="Genomic_DNA"/>
</dbReference>
<dbReference type="EMBL" id="CP013970">
    <property type="protein sequence ID" value="AXF74895.1"/>
    <property type="molecule type" value="Genomic_DNA"/>
</dbReference>
<gene>
    <name evidence="1" type="ORF">AV903_00255</name>
    <name evidence="2" type="ORF">SY86_14500</name>
</gene>
<dbReference type="Proteomes" id="UP000264980">
    <property type="component" value="Chromosome"/>
</dbReference>
<reference evidence="2 3" key="1">
    <citation type="submission" date="2015-01" db="EMBL/GenBank/DDBJ databases">
        <title>Erwinia tracheiphila.</title>
        <authorList>
            <person name="Shapiro L.R."/>
        </authorList>
    </citation>
    <scope>NUCLEOTIDE SEQUENCE [LARGE SCALE GENOMIC DNA]</scope>
    <source>
        <strain evidence="2 3">BuffGH</strain>
    </source>
</reference>
<organism evidence="2 3">
    <name type="scientific">Erwinia tracheiphila</name>
    <dbReference type="NCBI Taxonomy" id="65700"/>
    <lineage>
        <taxon>Bacteria</taxon>
        <taxon>Pseudomonadati</taxon>
        <taxon>Pseudomonadota</taxon>
        <taxon>Gammaproteobacteria</taxon>
        <taxon>Enterobacterales</taxon>
        <taxon>Erwiniaceae</taxon>
        <taxon>Erwinia</taxon>
    </lineage>
</organism>